<comment type="caution">
    <text evidence="1">The sequence shown here is derived from an EMBL/GenBank/DDBJ whole genome shotgun (WGS) entry which is preliminary data.</text>
</comment>
<name>C2EQM0_9LACO</name>
<keyword evidence="2" id="KW-1185">Reference proteome</keyword>
<dbReference type="EMBL" id="ACGU01000109">
    <property type="protein sequence ID" value="EEJ71158.1"/>
    <property type="molecule type" value="Genomic_DNA"/>
</dbReference>
<dbReference type="HOGENOM" id="CLU_2770769_0_0_9"/>
<gene>
    <name evidence="1" type="ORF">HMPREF0548_1966</name>
</gene>
<dbReference type="Proteomes" id="UP000005583">
    <property type="component" value="Unassembled WGS sequence"/>
</dbReference>
<reference evidence="1 2" key="1">
    <citation type="submission" date="2009-01" db="EMBL/GenBank/DDBJ databases">
        <authorList>
            <person name="Qin X."/>
            <person name="Bachman B."/>
            <person name="Battles P."/>
            <person name="Bell A."/>
            <person name="Bess C."/>
            <person name="Bickham C."/>
            <person name="Chaboub L."/>
            <person name="Chen D."/>
            <person name="Coyle M."/>
            <person name="Deiros D.R."/>
            <person name="Dinh H."/>
            <person name="Forbes L."/>
            <person name="Fowler G."/>
            <person name="Francisco L."/>
            <person name="Fu Q."/>
            <person name="Gubbala S."/>
            <person name="Hale W."/>
            <person name="Han Y."/>
            <person name="Hemphill L."/>
            <person name="Highlander S.K."/>
            <person name="Hirani K."/>
            <person name="Hogues M."/>
            <person name="Jackson L."/>
            <person name="Jakkamsetti A."/>
            <person name="Javaid M."/>
            <person name="Jiang H."/>
            <person name="Korchina V."/>
            <person name="Kovar C."/>
            <person name="Lara F."/>
            <person name="Lee S."/>
            <person name="Mata R."/>
            <person name="Mathew T."/>
            <person name="Moen C."/>
            <person name="Morales K."/>
            <person name="Munidasa M."/>
            <person name="Nazareth L."/>
            <person name="Ngo R."/>
            <person name="Nguyen L."/>
            <person name="Okwuonu G."/>
            <person name="Ongeri F."/>
            <person name="Patil S."/>
            <person name="Petrosino J."/>
            <person name="Pham C."/>
            <person name="Pham P."/>
            <person name="Pu L.-L."/>
            <person name="Puazo M."/>
            <person name="Raj R."/>
            <person name="Reid J."/>
            <person name="Rouhana J."/>
            <person name="Saada N."/>
            <person name="Shang Y."/>
            <person name="Simmons D."/>
            <person name="Thornton R."/>
            <person name="Warren J."/>
            <person name="Weissenberger G."/>
            <person name="Zhang J."/>
            <person name="Zhang L."/>
            <person name="Zhou C."/>
            <person name="Zhu D."/>
            <person name="Muzny D."/>
            <person name="Worley K."/>
            <person name="Gibbs R."/>
        </authorList>
    </citation>
    <scope>NUCLEOTIDE SEQUENCE [LARGE SCALE GENOMIC DNA]</scope>
    <source>
        <strain evidence="1 2">DSM 16047</strain>
    </source>
</reference>
<dbReference type="AlphaFoldDB" id="C2EQM0"/>
<dbReference type="STRING" id="525365.HMPREF0548_1966"/>
<evidence type="ECO:0000313" key="2">
    <source>
        <dbReference type="Proteomes" id="UP000005583"/>
    </source>
</evidence>
<accession>C2EQM0</accession>
<organism evidence="1 2">
    <name type="scientific">Lactobacillus ultunensis DSM 16047</name>
    <dbReference type="NCBI Taxonomy" id="525365"/>
    <lineage>
        <taxon>Bacteria</taxon>
        <taxon>Bacillati</taxon>
        <taxon>Bacillota</taxon>
        <taxon>Bacilli</taxon>
        <taxon>Lactobacillales</taxon>
        <taxon>Lactobacillaceae</taxon>
        <taxon>Lactobacillus</taxon>
    </lineage>
</organism>
<proteinExistence type="predicted"/>
<protein>
    <submittedName>
        <fullName evidence="1">Uncharacterized protein</fullName>
    </submittedName>
</protein>
<sequence length="69" mass="7970">MESLTKMIVKRSFLVLFDKLVASSNDGTRCFMKDQFFNSLSYRESEAIVNSILSTKALVYFVKAYVFIK</sequence>
<evidence type="ECO:0000313" key="1">
    <source>
        <dbReference type="EMBL" id="EEJ71158.1"/>
    </source>
</evidence>